<dbReference type="InterPro" id="IPR007694">
    <property type="entry name" value="DNA_helicase_DnaB-like_C"/>
</dbReference>
<keyword evidence="6 12" id="KW-0347">Helicase</keyword>
<dbReference type="InterPro" id="IPR003593">
    <property type="entry name" value="AAA+_ATPase"/>
</dbReference>
<evidence type="ECO:0000256" key="4">
    <source>
        <dbReference type="ARBA" id="ARBA00022741"/>
    </source>
</evidence>
<dbReference type="GO" id="GO:0043139">
    <property type="term" value="F:5'-3' DNA helicase activity"/>
    <property type="evidence" value="ECO:0007669"/>
    <property type="project" value="UniProtKB-EC"/>
</dbReference>
<dbReference type="EMBL" id="CP063304">
    <property type="protein sequence ID" value="QOV20157.1"/>
    <property type="molecule type" value="Genomic_DNA"/>
</dbReference>
<organism evidence="14 15">
    <name type="scientific">Blautia liquoris</name>
    <dbReference type="NCBI Taxonomy" id="2779518"/>
    <lineage>
        <taxon>Bacteria</taxon>
        <taxon>Bacillati</taxon>
        <taxon>Bacillota</taxon>
        <taxon>Clostridia</taxon>
        <taxon>Lachnospirales</taxon>
        <taxon>Lachnospiraceae</taxon>
        <taxon>Blautia</taxon>
    </lineage>
</organism>
<name>A0A7M2RKQ8_9FIRM</name>
<evidence type="ECO:0000256" key="8">
    <source>
        <dbReference type="ARBA" id="ARBA00023125"/>
    </source>
</evidence>
<dbReference type="Pfam" id="PF00772">
    <property type="entry name" value="DnaB"/>
    <property type="match status" value="1"/>
</dbReference>
<dbReference type="GO" id="GO:0016787">
    <property type="term" value="F:hydrolase activity"/>
    <property type="evidence" value="ECO:0007669"/>
    <property type="project" value="UniProtKB-KW"/>
</dbReference>
<evidence type="ECO:0000313" key="14">
    <source>
        <dbReference type="EMBL" id="QOV20157.1"/>
    </source>
</evidence>
<dbReference type="GO" id="GO:0006269">
    <property type="term" value="P:DNA replication, synthesis of primer"/>
    <property type="evidence" value="ECO:0007669"/>
    <property type="project" value="UniProtKB-UniRule"/>
</dbReference>
<keyword evidence="7 12" id="KW-0067">ATP-binding</keyword>
<dbReference type="PROSITE" id="PS51199">
    <property type="entry name" value="SF4_HELICASE"/>
    <property type="match status" value="1"/>
</dbReference>
<dbReference type="SUPFAM" id="SSF48024">
    <property type="entry name" value="N-terminal domain of DnaB helicase"/>
    <property type="match status" value="1"/>
</dbReference>
<dbReference type="Gene3D" id="3.40.50.300">
    <property type="entry name" value="P-loop containing nucleotide triphosphate hydrolases"/>
    <property type="match status" value="1"/>
</dbReference>
<sequence length="442" mass="49767">MEEALIKRILPHSVEAEQSVIGSMLMGREAISIACEILTGDDFYQHQYGIVFESIVELFNEGKPADLITLQNRLKEKDVPPEISSMEFVRDLLSAVPTSANIRYYASIVSEKSVLRRLIKLTDEISNECYLNREPVETILEDTEKKMFQLLGERNSEDFVPIRQVVMNSLENIEKASKVKGNVTGLATGFTDLDYKTSGFQPSDLILVAARPSMGKTALVLNMAQYIAFKQNKSVAVFSLEMSKEQLMNRLLSMESKVDSQSMRNGNLKDEDWAKLIESAGVIGDSNLIIDDTPGITVRELRSKCRKYKLEHGLDIVMIDYLQLMNGSGHGESRQQEISEISRSLKALARELDVPVIALSQLSRAVESRPDHRPMLSDLRESGAIEQDADVVMFIYRDDYYNKDSENKGIAEIIIAKQRNGPIGTVNLVWLPDYTKFANLQK</sequence>
<proteinExistence type="inferred from homology"/>
<dbReference type="RefSeq" id="WP_193736477.1">
    <property type="nucleotide sequence ID" value="NZ_CP063304.1"/>
</dbReference>
<dbReference type="InterPro" id="IPR007693">
    <property type="entry name" value="DNA_helicase_DnaB-like_N"/>
</dbReference>
<dbReference type="GO" id="GO:0005829">
    <property type="term" value="C:cytosol"/>
    <property type="evidence" value="ECO:0007669"/>
    <property type="project" value="TreeGrafter"/>
</dbReference>
<evidence type="ECO:0000256" key="11">
    <source>
        <dbReference type="NCBIfam" id="TIGR00665"/>
    </source>
</evidence>
<dbReference type="AlphaFoldDB" id="A0A7M2RKQ8"/>
<evidence type="ECO:0000313" key="15">
    <source>
        <dbReference type="Proteomes" id="UP000593601"/>
    </source>
</evidence>
<dbReference type="InterPro" id="IPR007692">
    <property type="entry name" value="DNA_helicase_DnaB"/>
</dbReference>
<dbReference type="KEGG" id="bliq:INP51_04195"/>
<feature type="domain" description="SF4 helicase" evidence="13">
    <location>
        <begin position="179"/>
        <end position="442"/>
    </location>
</feature>
<evidence type="ECO:0000256" key="3">
    <source>
        <dbReference type="ARBA" id="ARBA00022705"/>
    </source>
</evidence>
<dbReference type="InterPro" id="IPR027417">
    <property type="entry name" value="P-loop_NTPase"/>
</dbReference>
<dbReference type="GO" id="GO:0042802">
    <property type="term" value="F:identical protein binding"/>
    <property type="evidence" value="ECO:0007669"/>
    <property type="project" value="UniProtKB-ARBA"/>
</dbReference>
<keyword evidence="9" id="KW-0413">Isomerase</keyword>
<evidence type="ECO:0000256" key="12">
    <source>
        <dbReference type="RuleBase" id="RU362085"/>
    </source>
</evidence>
<evidence type="ECO:0000256" key="7">
    <source>
        <dbReference type="ARBA" id="ARBA00022840"/>
    </source>
</evidence>
<dbReference type="SUPFAM" id="SSF52540">
    <property type="entry name" value="P-loop containing nucleoside triphosphate hydrolases"/>
    <property type="match status" value="1"/>
</dbReference>
<evidence type="ECO:0000256" key="6">
    <source>
        <dbReference type="ARBA" id="ARBA00022806"/>
    </source>
</evidence>
<dbReference type="GO" id="GO:1990077">
    <property type="term" value="C:primosome complex"/>
    <property type="evidence" value="ECO:0007669"/>
    <property type="project" value="UniProtKB-UniRule"/>
</dbReference>
<evidence type="ECO:0000256" key="10">
    <source>
        <dbReference type="ARBA" id="ARBA00048954"/>
    </source>
</evidence>
<keyword evidence="15" id="KW-1185">Reference proteome</keyword>
<dbReference type="PANTHER" id="PTHR30153">
    <property type="entry name" value="REPLICATIVE DNA HELICASE DNAB"/>
    <property type="match status" value="1"/>
</dbReference>
<keyword evidence="5 12" id="KW-0378">Hydrolase</keyword>
<dbReference type="FunFam" id="3.40.50.300:FF:000076">
    <property type="entry name" value="Replicative DNA helicase"/>
    <property type="match status" value="1"/>
</dbReference>
<comment type="function">
    <text evidence="12">The main replicative DNA helicase, it participates in initiation and elongation during chromosome replication. Travels ahead of the DNA replisome, separating dsDNA into templates for DNA synthesis. A processive ATP-dependent 5'-3' DNA helicase it has DNA-dependent ATPase activity.</text>
</comment>
<keyword evidence="3 12" id="KW-0235">DNA replication</keyword>
<dbReference type="Proteomes" id="UP000593601">
    <property type="component" value="Chromosome"/>
</dbReference>
<keyword evidence="4 12" id="KW-0547">Nucleotide-binding</keyword>
<evidence type="ECO:0000256" key="5">
    <source>
        <dbReference type="ARBA" id="ARBA00022801"/>
    </source>
</evidence>
<dbReference type="Pfam" id="PF03796">
    <property type="entry name" value="DnaB_C"/>
    <property type="match status" value="1"/>
</dbReference>
<dbReference type="CDD" id="cd00984">
    <property type="entry name" value="DnaB_C"/>
    <property type="match status" value="1"/>
</dbReference>
<dbReference type="Gene3D" id="1.10.860.10">
    <property type="entry name" value="DNAb Helicase, Chain A"/>
    <property type="match status" value="1"/>
</dbReference>
<dbReference type="GO" id="GO:0005524">
    <property type="term" value="F:ATP binding"/>
    <property type="evidence" value="ECO:0007669"/>
    <property type="project" value="UniProtKB-UniRule"/>
</dbReference>
<evidence type="ECO:0000256" key="1">
    <source>
        <dbReference type="ARBA" id="ARBA00008428"/>
    </source>
</evidence>
<gene>
    <name evidence="14" type="primary">dnaB</name>
    <name evidence="14" type="ORF">INP51_04195</name>
</gene>
<evidence type="ECO:0000259" key="13">
    <source>
        <dbReference type="PROSITE" id="PS51199"/>
    </source>
</evidence>
<dbReference type="EC" id="5.6.2.3" evidence="11 12"/>
<accession>A0A7M2RKQ8</accession>
<keyword evidence="2 12" id="KW-0639">Primosome</keyword>
<reference evidence="14 15" key="1">
    <citation type="submission" date="2020-10" db="EMBL/GenBank/DDBJ databases">
        <title>Blautia liquoris sp.nov., isolated from the mud in a fermentation cellar used for the production of Chinese strong-flavoured liquor.</title>
        <authorList>
            <person name="Lu L."/>
        </authorList>
    </citation>
    <scope>NUCLEOTIDE SEQUENCE [LARGE SCALE GENOMIC DNA]</scope>
    <source>
        <strain evidence="14 15">LZLJ-3</strain>
    </source>
</reference>
<dbReference type="NCBIfam" id="NF004384">
    <property type="entry name" value="PRK05748.1"/>
    <property type="match status" value="1"/>
</dbReference>
<dbReference type="InterPro" id="IPR016136">
    <property type="entry name" value="DNA_helicase_N/primase_C"/>
</dbReference>
<dbReference type="GO" id="GO:0003677">
    <property type="term" value="F:DNA binding"/>
    <property type="evidence" value="ECO:0007669"/>
    <property type="project" value="UniProtKB-UniRule"/>
</dbReference>
<dbReference type="InterPro" id="IPR036185">
    <property type="entry name" value="DNA_heli_DnaB-like_N_sf"/>
</dbReference>
<comment type="catalytic activity">
    <reaction evidence="10 12">
        <text>ATP + H2O = ADP + phosphate + H(+)</text>
        <dbReference type="Rhea" id="RHEA:13065"/>
        <dbReference type="ChEBI" id="CHEBI:15377"/>
        <dbReference type="ChEBI" id="CHEBI:15378"/>
        <dbReference type="ChEBI" id="CHEBI:30616"/>
        <dbReference type="ChEBI" id="CHEBI:43474"/>
        <dbReference type="ChEBI" id="CHEBI:456216"/>
        <dbReference type="EC" id="5.6.2.3"/>
    </reaction>
</comment>
<evidence type="ECO:0000256" key="2">
    <source>
        <dbReference type="ARBA" id="ARBA00022515"/>
    </source>
</evidence>
<comment type="similarity">
    <text evidence="1 12">Belongs to the helicase family. DnaB subfamily.</text>
</comment>
<dbReference type="NCBIfam" id="TIGR00665">
    <property type="entry name" value="DnaB"/>
    <property type="match status" value="1"/>
</dbReference>
<protein>
    <recommendedName>
        <fullName evidence="11 12">Replicative DNA helicase</fullName>
        <ecNumber evidence="11 12">5.6.2.3</ecNumber>
    </recommendedName>
</protein>
<keyword evidence="8 12" id="KW-0238">DNA-binding</keyword>
<dbReference type="PANTHER" id="PTHR30153:SF2">
    <property type="entry name" value="REPLICATIVE DNA HELICASE"/>
    <property type="match status" value="1"/>
</dbReference>
<dbReference type="SMART" id="SM00382">
    <property type="entry name" value="AAA"/>
    <property type="match status" value="1"/>
</dbReference>
<evidence type="ECO:0000256" key="9">
    <source>
        <dbReference type="ARBA" id="ARBA00023235"/>
    </source>
</evidence>